<protein>
    <submittedName>
        <fullName evidence="1">Uncharacterized protein</fullName>
    </submittedName>
</protein>
<reference evidence="1" key="1">
    <citation type="submission" date="2022-03" db="EMBL/GenBank/DDBJ databases">
        <authorList>
            <person name="Martin H S."/>
        </authorList>
    </citation>
    <scope>NUCLEOTIDE SEQUENCE</scope>
</reference>
<evidence type="ECO:0000313" key="2">
    <source>
        <dbReference type="Proteomes" id="UP000837857"/>
    </source>
</evidence>
<dbReference type="Proteomes" id="UP000837857">
    <property type="component" value="Chromosome 15"/>
</dbReference>
<accession>A0ABN8HYA8</accession>
<proteinExistence type="predicted"/>
<evidence type="ECO:0000313" key="1">
    <source>
        <dbReference type="EMBL" id="CAH2043536.1"/>
    </source>
</evidence>
<gene>
    <name evidence="1" type="ORF">IPOD504_LOCUS4338</name>
</gene>
<organism evidence="1 2">
    <name type="scientific">Iphiclides podalirius</name>
    <name type="common">scarce swallowtail</name>
    <dbReference type="NCBI Taxonomy" id="110791"/>
    <lineage>
        <taxon>Eukaryota</taxon>
        <taxon>Metazoa</taxon>
        <taxon>Ecdysozoa</taxon>
        <taxon>Arthropoda</taxon>
        <taxon>Hexapoda</taxon>
        <taxon>Insecta</taxon>
        <taxon>Pterygota</taxon>
        <taxon>Neoptera</taxon>
        <taxon>Endopterygota</taxon>
        <taxon>Lepidoptera</taxon>
        <taxon>Glossata</taxon>
        <taxon>Ditrysia</taxon>
        <taxon>Papilionoidea</taxon>
        <taxon>Papilionidae</taxon>
        <taxon>Papilioninae</taxon>
        <taxon>Iphiclides</taxon>
    </lineage>
</organism>
<feature type="non-terminal residue" evidence="1">
    <location>
        <position position="89"/>
    </location>
</feature>
<keyword evidence="2" id="KW-1185">Reference proteome</keyword>
<dbReference type="EMBL" id="OW152827">
    <property type="protein sequence ID" value="CAH2043536.1"/>
    <property type="molecule type" value="Genomic_DNA"/>
</dbReference>
<sequence length="89" mass="9943">MRAAIALEPLPGTLNESRPPFKTTAFGIGVFSHKAAAERRDCVMVHKNAPTLILHAPRCRRTLLWASRAYESDEGALLRNNERGYERAP</sequence>
<name>A0ABN8HYA8_9NEOP</name>